<dbReference type="AlphaFoldDB" id="A0A504YIG3"/>
<feature type="transmembrane region" description="Helical" evidence="1">
    <location>
        <begin position="42"/>
        <end position="62"/>
    </location>
</feature>
<evidence type="ECO:0000256" key="1">
    <source>
        <dbReference type="SAM" id="Phobius"/>
    </source>
</evidence>
<protein>
    <submittedName>
        <fullName evidence="2">Uncharacterized protein</fullName>
    </submittedName>
</protein>
<evidence type="ECO:0000313" key="3">
    <source>
        <dbReference type="Proteomes" id="UP000316759"/>
    </source>
</evidence>
<accession>A0A504YIG3</accession>
<reference evidence="2 3" key="1">
    <citation type="submission" date="2019-04" db="EMBL/GenBank/DDBJ databases">
        <title>Annotation for the trematode Fasciola gigantica.</title>
        <authorList>
            <person name="Choi Y.-J."/>
        </authorList>
    </citation>
    <scope>NUCLEOTIDE SEQUENCE [LARGE SCALE GENOMIC DNA]</scope>
    <source>
        <strain evidence="2">Uganda_cow_1</strain>
    </source>
</reference>
<keyword evidence="1" id="KW-1133">Transmembrane helix</keyword>
<dbReference type="Proteomes" id="UP000316759">
    <property type="component" value="Unassembled WGS sequence"/>
</dbReference>
<sequence length="113" mass="12555">EPSRTPAEWASFILCVGALVATFLVLILLLTAVFVLSKRRMLNYSVFIILIVNLVFAMASYILFKQRLTADETTDPSSTASLLVVMTTIFLSLLLLLIPIANEPHCRKIGKRS</sequence>
<evidence type="ECO:0000313" key="2">
    <source>
        <dbReference type="EMBL" id="TPP60215.1"/>
    </source>
</evidence>
<proteinExistence type="predicted"/>
<keyword evidence="1" id="KW-0472">Membrane</keyword>
<keyword evidence="1" id="KW-0812">Transmembrane</keyword>
<keyword evidence="3" id="KW-1185">Reference proteome</keyword>
<gene>
    <name evidence="2" type="ORF">FGIG_10892</name>
</gene>
<feature type="transmembrane region" description="Helical" evidence="1">
    <location>
        <begin position="82"/>
        <end position="102"/>
    </location>
</feature>
<feature type="transmembrane region" description="Helical" evidence="1">
    <location>
        <begin position="12"/>
        <end position="35"/>
    </location>
</feature>
<feature type="non-terminal residue" evidence="2">
    <location>
        <position position="1"/>
    </location>
</feature>
<organism evidence="2 3">
    <name type="scientific">Fasciola gigantica</name>
    <name type="common">Giant liver fluke</name>
    <dbReference type="NCBI Taxonomy" id="46835"/>
    <lineage>
        <taxon>Eukaryota</taxon>
        <taxon>Metazoa</taxon>
        <taxon>Spiralia</taxon>
        <taxon>Lophotrochozoa</taxon>
        <taxon>Platyhelminthes</taxon>
        <taxon>Trematoda</taxon>
        <taxon>Digenea</taxon>
        <taxon>Plagiorchiida</taxon>
        <taxon>Echinostomata</taxon>
        <taxon>Echinostomatoidea</taxon>
        <taxon>Fasciolidae</taxon>
        <taxon>Fasciola</taxon>
    </lineage>
</organism>
<comment type="caution">
    <text evidence="2">The sequence shown here is derived from an EMBL/GenBank/DDBJ whole genome shotgun (WGS) entry which is preliminary data.</text>
</comment>
<name>A0A504YIG3_FASGI</name>
<dbReference type="EMBL" id="SUNJ01009702">
    <property type="protein sequence ID" value="TPP60215.1"/>
    <property type="molecule type" value="Genomic_DNA"/>
</dbReference>